<dbReference type="RefSeq" id="XP_041194450.1">
    <property type="nucleotide sequence ID" value="XM_041339914.1"/>
</dbReference>
<comment type="caution">
    <text evidence="1">The sequence shown here is derived from an EMBL/GenBank/DDBJ whole genome shotgun (WGS) entry which is preliminary data.</text>
</comment>
<keyword evidence="2" id="KW-1185">Reference proteome</keyword>
<gene>
    <name evidence="1" type="ORF">BJ212DRAFT_1479584</name>
</gene>
<accession>A0A9P7EEJ0</accession>
<dbReference type="EMBL" id="JABBWG010000011">
    <property type="protein sequence ID" value="KAG1818578.1"/>
    <property type="molecule type" value="Genomic_DNA"/>
</dbReference>
<evidence type="ECO:0000313" key="1">
    <source>
        <dbReference type="EMBL" id="KAG1818578.1"/>
    </source>
</evidence>
<dbReference type="GeneID" id="64633930"/>
<dbReference type="AlphaFoldDB" id="A0A9P7EEJ0"/>
<sequence length="262" mass="29588">MTVAKSAGNHAVISRVLPQPICDFCIPVSKAKLSMGQWDACAPHRVHYGALELISYGAGDAGQLEFLWVPAMKDQRILSYVPLPTSYQSSLVYLCYCVEYWLAMWKCWDGESKKNQKQKNTKMQQDYGFQKNCVGGVHGKWYWLFVEFNELPDNADKYLEANPLHMGNKKMFEMGCGINVDDISMMLGGTDNAWMSKGLDLSEMFKKEMDVALKQLKKGGKGLTSHMMQMQNCQTSGTRPMSLQFILSAKGRTSSFVRERSV</sequence>
<evidence type="ECO:0000313" key="2">
    <source>
        <dbReference type="Proteomes" id="UP000807769"/>
    </source>
</evidence>
<dbReference type="Proteomes" id="UP000807769">
    <property type="component" value="Unassembled WGS sequence"/>
</dbReference>
<proteinExistence type="predicted"/>
<organism evidence="1 2">
    <name type="scientific">Suillus subaureus</name>
    <dbReference type="NCBI Taxonomy" id="48587"/>
    <lineage>
        <taxon>Eukaryota</taxon>
        <taxon>Fungi</taxon>
        <taxon>Dikarya</taxon>
        <taxon>Basidiomycota</taxon>
        <taxon>Agaricomycotina</taxon>
        <taxon>Agaricomycetes</taxon>
        <taxon>Agaricomycetidae</taxon>
        <taxon>Boletales</taxon>
        <taxon>Suillineae</taxon>
        <taxon>Suillaceae</taxon>
        <taxon>Suillus</taxon>
    </lineage>
</organism>
<name>A0A9P7EEJ0_9AGAM</name>
<protein>
    <submittedName>
        <fullName evidence="1">Uncharacterized protein</fullName>
    </submittedName>
</protein>
<dbReference type="OrthoDB" id="2677236at2759"/>
<reference evidence="1" key="1">
    <citation type="journal article" date="2020" name="New Phytol.">
        <title>Comparative genomics reveals dynamic genome evolution in host specialist ectomycorrhizal fungi.</title>
        <authorList>
            <person name="Lofgren L.A."/>
            <person name="Nguyen N.H."/>
            <person name="Vilgalys R."/>
            <person name="Ruytinx J."/>
            <person name="Liao H.L."/>
            <person name="Branco S."/>
            <person name="Kuo A."/>
            <person name="LaButti K."/>
            <person name="Lipzen A."/>
            <person name="Andreopoulos W."/>
            <person name="Pangilinan J."/>
            <person name="Riley R."/>
            <person name="Hundley H."/>
            <person name="Na H."/>
            <person name="Barry K."/>
            <person name="Grigoriev I.V."/>
            <person name="Stajich J.E."/>
            <person name="Kennedy P.G."/>
        </authorList>
    </citation>
    <scope>NUCLEOTIDE SEQUENCE</scope>
    <source>
        <strain evidence="1">MN1</strain>
    </source>
</reference>